<gene>
    <name evidence="5" type="ORF">BAE44_0012197</name>
</gene>
<protein>
    <submittedName>
        <fullName evidence="5">Protein TSS</fullName>
    </submittedName>
</protein>
<feature type="region of interest" description="Disordered" evidence="3">
    <location>
        <begin position="133"/>
        <end position="176"/>
    </location>
</feature>
<dbReference type="STRING" id="888268.A0A1E5VNZ0"/>
<dbReference type="InterPro" id="IPR019734">
    <property type="entry name" value="TPR_rpt"/>
</dbReference>
<feature type="compositionally biased region" description="Low complexity" evidence="3">
    <location>
        <begin position="1366"/>
        <end position="1375"/>
    </location>
</feature>
<feature type="region of interest" description="Disordered" evidence="3">
    <location>
        <begin position="1244"/>
        <end position="1268"/>
    </location>
</feature>
<dbReference type="GO" id="GO:0005737">
    <property type="term" value="C:cytoplasm"/>
    <property type="evidence" value="ECO:0007669"/>
    <property type="project" value="TreeGrafter"/>
</dbReference>
<feature type="compositionally biased region" description="Basic and acidic residues" evidence="3">
    <location>
        <begin position="17"/>
        <end position="26"/>
    </location>
</feature>
<proteinExistence type="predicted"/>
<dbReference type="Pfam" id="PF12807">
    <property type="entry name" value="eIF3_p135"/>
    <property type="match status" value="1"/>
</dbReference>
<feature type="compositionally biased region" description="Basic residues" evidence="3">
    <location>
        <begin position="1"/>
        <end position="10"/>
    </location>
</feature>
<dbReference type="FunFam" id="1.25.40.10:FF:000157">
    <property type="entry name" value="protein TSS isoform X2"/>
    <property type="match status" value="1"/>
</dbReference>
<feature type="region of interest" description="Disordered" evidence="3">
    <location>
        <begin position="1461"/>
        <end position="1495"/>
    </location>
</feature>
<evidence type="ECO:0000256" key="3">
    <source>
        <dbReference type="SAM" id="MobiDB-lite"/>
    </source>
</evidence>
<feature type="compositionally biased region" description="Polar residues" evidence="3">
    <location>
        <begin position="1578"/>
        <end position="1591"/>
    </location>
</feature>
<keyword evidence="2" id="KW-0802">TPR repeat</keyword>
<dbReference type="InterPro" id="IPR033646">
    <property type="entry name" value="CLU-central"/>
</dbReference>
<feature type="compositionally biased region" description="Gly residues" evidence="3">
    <location>
        <begin position="160"/>
        <end position="169"/>
    </location>
</feature>
<dbReference type="Pfam" id="PF15044">
    <property type="entry name" value="CLU_N"/>
    <property type="match status" value="1"/>
</dbReference>
<sequence length="1644" mass="180992">MAPKAGRGKGRGGGGGKGDKRKKEEKVVPSVIDVTVVTPYESQVTLKGISTDRVLDVRKLLGSNVETCHLTNYSLSHVARGQRLEDGVEIVALKPCALRIVEEEYATEEQAVAHVRRLLDIVACTTAFAKPRDGAAKHKSSKHGRPVTPPSPPAPASTGAHGGGSGSGDGAPPISEAHDMAAIRPPAKLGEFYDFFSFAHLTPPVHFIRRKEANGAFHEGDYFEIEVKVCNGKLLQVVASVKGFYLAGKPHNVSRSLVDLLQQLSNAFANAYEALMKAFLDHNKFGNLPYGFRANTWLIPPIYVDPTTKCPALPVEDENWGGDGGGTGREGKYDRRRWSKDFSVLARMPCKTEEERVIRDRKAFLLHNLFVDTAIFRATSTIRQLINQSMNSTGPHSGTHGSNVFEERIGDIHITVKKDEADASLKLGDKVDGVAFCQTGAMDITQRNLLKGLTSDESVVVKDSSTLGVVIVNHCGYTAIVKVSGRTKDSNDVTQTCDISDNFDGTLNIDVHDHPDGGSNALNVNSLRIPLPRIINPETVVGNQSLSPKSPVSARKLARTTLEDSLRKLDSMPSKNPRTIRWELGSSWQQHLQKKDSPTSENGKGSAIKADKEPAVKGLGKHFEQLRKIKKKECNIEGSSSEKEESNSNCPSMTGMQEPDKIAVDETIKGSLEELTKMAHNFYDDTALPKLVADFASLELSPVDGRTMTDFMHTRGLNMSSLGRVVELAEKLPHIQSICIHEMVIRSFKHIIRAVIAAVDDMQNMSAAIAETLNILLGSPRLENGADTDAHIEHNLRLKWVESFLSKRFCWKLKDEFAHLRKFIILRGLCSKVWLVELIMGTFIALSKIIAVCGPYHRLTANAYSLVAVVLYHTGDFNQATIYQQKALDINERELGLDHPETMKSYGDLSVFYYRLQHIEMALKYVNRALYLLQFSCGLSHPNSAATYINVAMMEEGMGNVHVALRYLHEALKCNKRLLGADHIQTAASYHAIAIALSMMDAYSLSVQHEQTTLQILQEKLGQDDLRTQDAAAWLEYFESKALEQQEAARRGMPKPDSSIASKGHLSVSDLLDFISPDQERKERDMQRKCRRAKNNIRAHHGGSVEEKENFQNDSGSPLEASKYEFQEKKLDVHSPVVLEENYAAHNEQKQFDVLSPEEYSDEGWQEASLRGRSANVRKKSSRRKPALTKLMVNRFEDGHTGSVYRTGLQPQSRGYKEDAVSAPSQLSFGSFLKTDKLNGDPSIVEDKSCNSMAKPEQRAKPTGINRPTSIASKFVSYKDVAVSPPGTVLKPILEKKEAKEKENGHDIDLTVSSEEEDRKFTEKENEKPSDDSNKDVPSSQPDGVSHLETPPDSNSDDSPSEPKKASGSKLSASAPPFNPGSLLSMSHPYSTVAIYDASAVLQAVPSQAVEILPHAIDTRVPRGPRSTLYYRTGHSFQRKQGYTHSQSTIVRGSYSPTAMNPHAAEFVPGKTSQQSDVADREPSPANPVTDSDHDVVSLTTDEVNAEMPAAEKAGQVEKVVSDKGKENKGKDVVRNSYKTELARQILLSFIVKSVHDSLGSTGAVPDRKPIGSDEANNEQSGNVSKNTSGRQDSDKQQKATEVPKGLKDTEGFTVVSKRRRRPQPFMSPINGLYSQQSICTSVS</sequence>
<evidence type="ECO:0000256" key="1">
    <source>
        <dbReference type="ARBA" id="ARBA00022490"/>
    </source>
</evidence>
<dbReference type="Gene3D" id="1.25.40.10">
    <property type="entry name" value="Tetratricopeptide repeat domain"/>
    <property type="match status" value="1"/>
</dbReference>
<feature type="region of interest" description="Disordered" evidence="3">
    <location>
        <begin position="635"/>
        <end position="657"/>
    </location>
</feature>
<dbReference type="Pfam" id="PF13424">
    <property type="entry name" value="TPR_12"/>
    <property type="match status" value="2"/>
</dbReference>
<feature type="region of interest" description="Disordered" evidence="3">
    <location>
        <begin position="1294"/>
        <end position="1375"/>
    </location>
</feature>
<feature type="region of interest" description="Disordered" evidence="3">
    <location>
        <begin position="585"/>
        <end position="612"/>
    </location>
</feature>
<dbReference type="PROSITE" id="PS51823">
    <property type="entry name" value="CLU"/>
    <property type="match status" value="1"/>
</dbReference>
<keyword evidence="6" id="KW-1185">Reference proteome</keyword>
<keyword evidence="1" id="KW-0963">Cytoplasm</keyword>
<feature type="compositionally biased region" description="Basic and acidic residues" evidence="3">
    <location>
        <begin position="1294"/>
        <end position="1309"/>
    </location>
</feature>
<feature type="region of interest" description="Disordered" evidence="3">
    <location>
        <begin position="1"/>
        <end position="26"/>
    </location>
</feature>
<feature type="compositionally biased region" description="Basic and acidic residues" evidence="3">
    <location>
        <begin position="1520"/>
        <end position="1532"/>
    </location>
</feature>
<feature type="region of interest" description="Disordered" evidence="3">
    <location>
        <begin position="1509"/>
        <end position="1532"/>
    </location>
</feature>
<evidence type="ECO:0000313" key="5">
    <source>
        <dbReference type="EMBL" id="OEL26784.1"/>
    </source>
</evidence>
<feature type="compositionally biased region" description="Basic and acidic residues" evidence="3">
    <location>
        <begin position="635"/>
        <end position="646"/>
    </location>
</feature>
<evidence type="ECO:0000256" key="2">
    <source>
        <dbReference type="PROSITE-ProRule" id="PRU00339"/>
    </source>
</evidence>
<dbReference type="SMART" id="SM00028">
    <property type="entry name" value="TPR"/>
    <property type="match status" value="3"/>
</dbReference>
<dbReference type="EMBL" id="LWDX02033963">
    <property type="protein sequence ID" value="OEL26784.1"/>
    <property type="molecule type" value="Genomic_DNA"/>
</dbReference>
<dbReference type="InterPro" id="IPR027523">
    <property type="entry name" value="CLU_prot"/>
</dbReference>
<accession>A0A1E5VNZ0</accession>
<reference evidence="5 6" key="1">
    <citation type="submission" date="2016-09" db="EMBL/GenBank/DDBJ databases">
        <title>The draft genome of Dichanthelium oligosanthes: A C3 panicoid grass species.</title>
        <authorList>
            <person name="Studer A.J."/>
            <person name="Schnable J.C."/>
            <person name="Brutnell T.P."/>
        </authorList>
    </citation>
    <scope>NUCLEOTIDE SEQUENCE [LARGE SCALE GENOMIC DNA]</scope>
    <source>
        <strain evidence="6">cv. Kellogg 1175</strain>
        <tissue evidence="5">Leaf</tissue>
    </source>
</reference>
<dbReference type="InterPro" id="IPR028275">
    <property type="entry name" value="CLU_N"/>
</dbReference>
<name>A0A1E5VNZ0_9POAL</name>
<feature type="repeat" description="TPR" evidence="2">
    <location>
        <begin position="861"/>
        <end position="894"/>
    </location>
</feature>
<dbReference type="Proteomes" id="UP000095767">
    <property type="component" value="Unassembled WGS sequence"/>
</dbReference>
<feature type="compositionally biased region" description="Basic and acidic residues" evidence="3">
    <location>
        <begin position="1317"/>
        <end position="1335"/>
    </location>
</feature>
<dbReference type="CDD" id="cd15466">
    <property type="entry name" value="CLU-central"/>
    <property type="match status" value="1"/>
</dbReference>
<organism evidence="5 6">
    <name type="scientific">Dichanthelium oligosanthes</name>
    <dbReference type="NCBI Taxonomy" id="888268"/>
    <lineage>
        <taxon>Eukaryota</taxon>
        <taxon>Viridiplantae</taxon>
        <taxon>Streptophyta</taxon>
        <taxon>Embryophyta</taxon>
        <taxon>Tracheophyta</taxon>
        <taxon>Spermatophyta</taxon>
        <taxon>Magnoliopsida</taxon>
        <taxon>Liliopsida</taxon>
        <taxon>Poales</taxon>
        <taxon>Poaceae</taxon>
        <taxon>PACMAD clade</taxon>
        <taxon>Panicoideae</taxon>
        <taxon>Panicodae</taxon>
        <taxon>Paniceae</taxon>
        <taxon>Dichantheliinae</taxon>
        <taxon>Dichanthelium</taxon>
    </lineage>
</organism>
<dbReference type="InterPro" id="IPR025697">
    <property type="entry name" value="CLU_dom"/>
</dbReference>
<dbReference type="PROSITE" id="PS50005">
    <property type="entry name" value="TPR"/>
    <property type="match status" value="1"/>
</dbReference>
<dbReference type="SUPFAM" id="SSF48452">
    <property type="entry name" value="TPR-like"/>
    <property type="match status" value="1"/>
</dbReference>
<evidence type="ECO:0000259" key="4">
    <source>
        <dbReference type="PROSITE" id="PS51823"/>
    </source>
</evidence>
<dbReference type="InterPro" id="IPR011990">
    <property type="entry name" value="TPR-like_helical_dom_sf"/>
</dbReference>
<dbReference type="PANTHER" id="PTHR12601">
    <property type="entry name" value="EUKARYOTIC TRANSLATION INITIATION FACTOR 3 SUBUNIT EIF-3"/>
    <property type="match status" value="1"/>
</dbReference>
<dbReference type="PANTHER" id="PTHR12601:SF45">
    <property type="entry name" value="PROTEIN REDUCED CHLOROPLAST COVERAGE 3"/>
    <property type="match status" value="1"/>
</dbReference>
<feature type="region of interest" description="Disordered" evidence="3">
    <location>
        <begin position="1558"/>
        <end position="1632"/>
    </location>
</feature>
<comment type="caution">
    <text evidence="5">The sequence shown here is derived from an EMBL/GenBank/DDBJ whole genome shotgun (WGS) entry which is preliminary data.</text>
</comment>
<dbReference type="OrthoDB" id="1414216at2759"/>
<evidence type="ECO:0000313" key="6">
    <source>
        <dbReference type="Proteomes" id="UP000095767"/>
    </source>
</evidence>
<feature type="domain" description="Clu" evidence="4">
    <location>
        <begin position="316"/>
        <end position="603"/>
    </location>
</feature>